<evidence type="ECO:0008006" key="3">
    <source>
        <dbReference type="Google" id="ProtNLM"/>
    </source>
</evidence>
<dbReference type="SUPFAM" id="SSF47954">
    <property type="entry name" value="Cyclin-like"/>
    <property type="match status" value="1"/>
</dbReference>
<proteinExistence type="predicted"/>
<name>A0A4C1YMZ0_EUMVA</name>
<accession>A0A4C1YMZ0</accession>
<keyword evidence="2" id="KW-1185">Reference proteome</keyword>
<dbReference type="InterPro" id="IPR036915">
    <property type="entry name" value="Cyclin-like_sf"/>
</dbReference>
<dbReference type="Proteomes" id="UP000299102">
    <property type="component" value="Unassembled WGS sequence"/>
</dbReference>
<organism evidence="1 2">
    <name type="scientific">Eumeta variegata</name>
    <name type="common">Bagworm moth</name>
    <name type="synonym">Eumeta japonica</name>
    <dbReference type="NCBI Taxonomy" id="151549"/>
    <lineage>
        <taxon>Eukaryota</taxon>
        <taxon>Metazoa</taxon>
        <taxon>Ecdysozoa</taxon>
        <taxon>Arthropoda</taxon>
        <taxon>Hexapoda</taxon>
        <taxon>Insecta</taxon>
        <taxon>Pterygota</taxon>
        <taxon>Neoptera</taxon>
        <taxon>Endopterygota</taxon>
        <taxon>Lepidoptera</taxon>
        <taxon>Glossata</taxon>
        <taxon>Ditrysia</taxon>
        <taxon>Tineoidea</taxon>
        <taxon>Psychidae</taxon>
        <taxon>Oiketicinae</taxon>
        <taxon>Eumeta</taxon>
    </lineage>
</organism>
<evidence type="ECO:0000313" key="2">
    <source>
        <dbReference type="Proteomes" id="UP000299102"/>
    </source>
</evidence>
<dbReference type="STRING" id="151549.A0A4C1YMZ0"/>
<comment type="caution">
    <text evidence="1">The sequence shown here is derived from an EMBL/GenBank/DDBJ whole genome shotgun (WGS) entry which is preliminary data.</text>
</comment>
<dbReference type="AlphaFoldDB" id="A0A4C1YMZ0"/>
<dbReference type="EMBL" id="BGZK01001347">
    <property type="protein sequence ID" value="GBP77821.1"/>
    <property type="molecule type" value="Genomic_DNA"/>
</dbReference>
<dbReference type="OrthoDB" id="306099at2759"/>
<reference evidence="1 2" key="1">
    <citation type="journal article" date="2019" name="Commun. Biol.">
        <title>The bagworm genome reveals a unique fibroin gene that provides high tensile strength.</title>
        <authorList>
            <person name="Kono N."/>
            <person name="Nakamura H."/>
            <person name="Ohtoshi R."/>
            <person name="Tomita M."/>
            <person name="Numata K."/>
            <person name="Arakawa K."/>
        </authorList>
    </citation>
    <scope>NUCLEOTIDE SEQUENCE [LARGE SCALE GENOMIC DNA]</scope>
</reference>
<evidence type="ECO:0000313" key="1">
    <source>
        <dbReference type="EMBL" id="GBP77821.1"/>
    </source>
</evidence>
<protein>
    <recommendedName>
        <fullName evidence="3">G1/S-specific cyclin-D2</fullName>
    </recommendedName>
</protein>
<sequence>MDLSCGEELQNSGNQNNVCEKKMDNMCIAGPDRAMDQDPRLLINLMALERAHALHTDYFQHVQVDVQPFMRKVVTTWMLEVQN</sequence>
<gene>
    <name evidence="1" type="ORF">EVAR_51867_1</name>
</gene>